<feature type="transmembrane region" description="Helical" evidence="6">
    <location>
        <begin position="192"/>
        <end position="211"/>
    </location>
</feature>
<evidence type="ECO:0000256" key="4">
    <source>
        <dbReference type="ARBA" id="ARBA00023136"/>
    </source>
</evidence>
<evidence type="ECO:0000256" key="3">
    <source>
        <dbReference type="ARBA" id="ARBA00022989"/>
    </source>
</evidence>
<proteinExistence type="predicted"/>
<feature type="transmembrane region" description="Helical" evidence="6">
    <location>
        <begin position="254"/>
        <end position="273"/>
    </location>
</feature>
<protein>
    <submittedName>
        <fullName evidence="8">ABC-2 type transport system permease protein</fullName>
    </submittedName>
</protein>
<keyword evidence="3 6" id="KW-1133">Transmembrane helix</keyword>
<evidence type="ECO:0000256" key="6">
    <source>
        <dbReference type="SAM" id="Phobius"/>
    </source>
</evidence>
<comment type="subcellular location">
    <subcellularLocation>
        <location evidence="1">Membrane</location>
        <topology evidence="1">Multi-pass membrane protein</topology>
    </subcellularLocation>
</comment>
<gene>
    <name evidence="8" type="ORF">HNR30_005139</name>
</gene>
<evidence type="ECO:0000259" key="7">
    <source>
        <dbReference type="PROSITE" id="PS51012"/>
    </source>
</evidence>
<organism evidence="8 9">
    <name type="scientific">Nonomuraea soli</name>
    <dbReference type="NCBI Taxonomy" id="1032476"/>
    <lineage>
        <taxon>Bacteria</taxon>
        <taxon>Bacillati</taxon>
        <taxon>Actinomycetota</taxon>
        <taxon>Actinomycetes</taxon>
        <taxon>Streptosporangiales</taxon>
        <taxon>Streptosporangiaceae</taxon>
        <taxon>Nonomuraea</taxon>
    </lineage>
</organism>
<dbReference type="Proteomes" id="UP000530928">
    <property type="component" value="Unassembled WGS sequence"/>
</dbReference>
<dbReference type="InterPro" id="IPR047817">
    <property type="entry name" value="ABC2_TM_bact-type"/>
</dbReference>
<dbReference type="PIRSF" id="PIRSF006648">
    <property type="entry name" value="DrrB"/>
    <property type="match status" value="1"/>
</dbReference>
<accession>A0A7W0CMA7</accession>
<dbReference type="PROSITE" id="PS51012">
    <property type="entry name" value="ABC_TM2"/>
    <property type="match status" value="1"/>
</dbReference>
<dbReference type="GO" id="GO:0043190">
    <property type="term" value="C:ATP-binding cassette (ABC) transporter complex"/>
    <property type="evidence" value="ECO:0007669"/>
    <property type="project" value="InterPro"/>
</dbReference>
<keyword evidence="4 6" id="KW-0472">Membrane</keyword>
<keyword evidence="5" id="KW-0046">Antibiotic resistance</keyword>
<dbReference type="GO" id="GO:0046677">
    <property type="term" value="P:response to antibiotic"/>
    <property type="evidence" value="ECO:0007669"/>
    <property type="project" value="UniProtKB-KW"/>
</dbReference>
<name>A0A7W0CMA7_9ACTN</name>
<feature type="domain" description="ABC transmembrane type-2" evidence="7">
    <location>
        <begin position="43"/>
        <end position="279"/>
    </location>
</feature>
<evidence type="ECO:0000256" key="2">
    <source>
        <dbReference type="ARBA" id="ARBA00022692"/>
    </source>
</evidence>
<dbReference type="InterPro" id="IPR000412">
    <property type="entry name" value="ABC_2_transport"/>
</dbReference>
<sequence>MTTTLPLRSTDIEADPVPRLPSAARLALKRGAMELKGFFRTKGQFIVIFSLPAIMLMLLGAMSGSRAGLPGITGAQILTAGMIGAGIMGTSFQNLGINIALERHDGTLKRLYGMPMPRVAYFGGKIIQVLVCMLAEVALLITVGVLMFGVALPTTVNQWLTFTWVLVLGGISCTFLGIAAGSLPKSTRGANAVITLPFLIVQFCSGVYIPFSDVPGFLQIFASIFPLKWMTQGMRSVFLPEQAVVLEPAGSWELPMVALALGGWCLLGLILCLKTFRWTARDDG</sequence>
<evidence type="ECO:0000313" key="8">
    <source>
        <dbReference type="EMBL" id="MBA2893778.1"/>
    </source>
</evidence>
<dbReference type="InterPro" id="IPR051784">
    <property type="entry name" value="Nod_factor_ABC_transporter"/>
</dbReference>
<keyword evidence="2 6" id="KW-0812">Transmembrane</keyword>
<evidence type="ECO:0000256" key="5">
    <source>
        <dbReference type="ARBA" id="ARBA00023251"/>
    </source>
</evidence>
<feature type="transmembrane region" description="Helical" evidence="6">
    <location>
        <begin position="122"/>
        <end position="147"/>
    </location>
</feature>
<feature type="transmembrane region" description="Helical" evidence="6">
    <location>
        <begin position="159"/>
        <end position="180"/>
    </location>
</feature>
<dbReference type="RefSeq" id="WP_312894634.1">
    <property type="nucleotide sequence ID" value="NZ_BAABAM010000005.1"/>
</dbReference>
<evidence type="ECO:0000313" key="9">
    <source>
        <dbReference type="Proteomes" id="UP000530928"/>
    </source>
</evidence>
<keyword evidence="9" id="KW-1185">Reference proteome</keyword>
<dbReference type="Pfam" id="PF12698">
    <property type="entry name" value="ABC2_membrane_3"/>
    <property type="match status" value="1"/>
</dbReference>
<feature type="transmembrane region" description="Helical" evidence="6">
    <location>
        <begin position="77"/>
        <end position="101"/>
    </location>
</feature>
<dbReference type="PANTHER" id="PTHR43229:SF2">
    <property type="entry name" value="NODULATION PROTEIN J"/>
    <property type="match status" value="1"/>
</dbReference>
<dbReference type="PANTHER" id="PTHR43229">
    <property type="entry name" value="NODULATION PROTEIN J"/>
    <property type="match status" value="1"/>
</dbReference>
<dbReference type="AlphaFoldDB" id="A0A7W0CMA7"/>
<evidence type="ECO:0000256" key="1">
    <source>
        <dbReference type="ARBA" id="ARBA00004141"/>
    </source>
</evidence>
<reference evidence="8 9" key="1">
    <citation type="submission" date="2020-07" db="EMBL/GenBank/DDBJ databases">
        <title>Genomic Encyclopedia of Type Strains, Phase IV (KMG-IV): sequencing the most valuable type-strain genomes for metagenomic binning, comparative biology and taxonomic classification.</title>
        <authorList>
            <person name="Goeker M."/>
        </authorList>
    </citation>
    <scope>NUCLEOTIDE SEQUENCE [LARGE SCALE GENOMIC DNA]</scope>
    <source>
        <strain evidence="8 9">DSM 45533</strain>
    </source>
</reference>
<dbReference type="GO" id="GO:0140359">
    <property type="term" value="F:ABC-type transporter activity"/>
    <property type="evidence" value="ECO:0007669"/>
    <property type="project" value="InterPro"/>
</dbReference>
<dbReference type="InterPro" id="IPR013525">
    <property type="entry name" value="ABC2_TM"/>
</dbReference>
<feature type="transmembrane region" description="Helical" evidence="6">
    <location>
        <begin position="45"/>
        <end position="65"/>
    </location>
</feature>
<comment type="caution">
    <text evidence="8">The sequence shown here is derived from an EMBL/GenBank/DDBJ whole genome shotgun (WGS) entry which is preliminary data.</text>
</comment>
<dbReference type="EMBL" id="JACDUR010000005">
    <property type="protein sequence ID" value="MBA2893778.1"/>
    <property type="molecule type" value="Genomic_DNA"/>
</dbReference>